<feature type="chain" id="PRO_5011623631" description="Rap1a immunity protein domain-containing protein" evidence="1">
    <location>
        <begin position="24"/>
        <end position="130"/>
    </location>
</feature>
<sequence>MRVTPTIAAALALGAASLSPAQAGVSSVLTIHSNYTTRELLSPCQEADNDARWGEAAEIECEQYLIGFVNALDVTGQLGPEVGICLPEDNVADEVRWAFMRWVHASYSERIAMPAAQSVMDTLKDSFPCE</sequence>
<organism evidence="3 4">
    <name type="scientific">Tropicimonas isoalkanivorans</name>
    <dbReference type="NCBI Taxonomy" id="441112"/>
    <lineage>
        <taxon>Bacteria</taxon>
        <taxon>Pseudomonadati</taxon>
        <taxon>Pseudomonadota</taxon>
        <taxon>Alphaproteobacteria</taxon>
        <taxon>Rhodobacterales</taxon>
        <taxon>Roseobacteraceae</taxon>
        <taxon>Tropicimonas</taxon>
    </lineage>
</organism>
<reference evidence="3 4" key="1">
    <citation type="submission" date="2016-10" db="EMBL/GenBank/DDBJ databases">
        <authorList>
            <person name="de Groot N.N."/>
        </authorList>
    </citation>
    <scope>NUCLEOTIDE SEQUENCE [LARGE SCALE GENOMIC DNA]</scope>
    <source>
        <strain evidence="3 4">DSM 19548</strain>
    </source>
</reference>
<dbReference type="Pfam" id="PF18602">
    <property type="entry name" value="Rap1a"/>
    <property type="match status" value="1"/>
</dbReference>
<protein>
    <recommendedName>
        <fullName evidence="2">Rap1a immunity protein domain-containing protein</fullName>
    </recommendedName>
</protein>
<feature type="signal peptide" evidence="1">
    <location>
        <begin position="1"/>
        <end position="23"/>
    </location>
</feature>
<proteinExistence type="predicted"/>
<dbReference type="Proteomes" id="UP000198728">
    <property type="component" value="Unassembled WGS sequence"/>
</dbReference>
<evidence type="ECO:0000256" key="1">
    <source>
        <dbReference type="SAM" id="SignalP"/>
    </source>
</evidence>
<keyword evidence="1" id="KW-0732">Signal</keyword>
<keyword evidence="4" id="KW-1185">Reference proteome</keyword>
<dbReference type="EMBL" id="FOLG01000001">
    <property type="protein sequence ID" value="SFB86213.1"/>
    <property type="molecule type" value="Genomic_DNA"/>
</dbReference>
<dbReference type="InterPro" id="IPR041238">
    <property type="entry name" value="Rap1a"/>
</dbReference>
<evidence type="ECO:0000313" key="3">
    <source>
        <dbReference type="EMBL" id="SFB86213.1"/>
    </source>
</evidence>
<accession>A0A1I1EMS6</accession>
<gene>
    <name evidence="3" type="ORF">SAMN04488094_101802</name>
</gene>
<dbReference type="AlphaFoldDB" id="A0A1I1EMS6"/>
<dbReference type="OrthoDB" id="7866729at2"/>
<dbReference type="RefSeq" id="WP_093359337.1">
    <property type="nucleotide sequence ID" value="NZ_FOLG01000001.1"/>
</dbReference>
<feature type="domain" description="Rap1a immunity protein" evidence="2">
    <location>
        <begin position="36"/>
        <end position="129"/>
    </location>
</feature>
<evidence type="ECO:0000313" key="4">
    <source>
        <dbReference type="Proteomes" id="UP000198728"/>
    </source>
</evidence>
<name>A0A1I1EMS6_9RHOB</name>
<evidence type="ECO:0000259" key="2">
    <source>
        <dbReference type="Pfam" id="PF18602"/>
    </source>
</evidence>